<keyword evidence="7" id="KW-0539">Nucleus</keyword>
<sequence>APETTSDSDDRLYCICAQKASGTMIACDNDGCKIEWFHLPCVHLAGLPNKKAKWYCPSCRVELGKGVFSFGIVGGN</sequence>
<comment type="similarity">
    <text evidence="2">Belongs to the ING family.</text>
</comment>
<feature type="binding site" evidence="9">
    <location>
        <position position="38"/>
    </location>
    <ligand>
        <name>Zn(2+)</name>
        <dbReference type="ChEBI" id="CHEBI:29105"/>
        <label>1</label>
    </ligand>
</feature>
<feature type="binding site" evidence="9">
    <location>
        <position position="32"/>
    </location>
    <ligand>
        <name>Zn(2+)</name>
        <dbReference type="ChEBI" id="CHEBI:29105"/>
        <label>2</label>
    </ligand>
</feature>
<dbReference type="Gene3D" id="3.30.40.10">
    <property type="entry name" value="Zinc/RING finger domain, C3HC4 (zinc finger)"/>
    <property type="match status" value="1"/>
</dbReference>
<dbReference type="Pfam" id="PF00628">
    <property type="entry name" value="PHD"/>
    <property type="match status" value="1"/>
</dbReference>
<dbReference type="InterPro" id="IPR019787">
    <property type="entry name" value="Znf_PHD-finger"/>
</dbReference>
<feature type="site" description="Histone H3K4me3 binding" evidence="8">
    <location>
        <position position="24"/>
    </location>
</feature>
<evidence type="ECO:0000256" key="4">
    <source>
        <dbReference type="ARBA" id="ARBA00022771"/>
    </source>
</evidence>
<evidence type="ECO:0000256" key="2">
    <source>
        <dbReference type="ARBA" id="ARBA00010210"/>
    </source>
</evidence>
<dbReference type="SUPFAM" id="SSF57903">
    <property type="entry name" value="FYVE/PHD zinc finger"/>
    <property type="match status" value="1"/>
</dbReference>
<feature type="binding site" evidence="9">
    <location>
        <position position="59"/>
    </location>
    <ligand>
        <name>Zn(2+)</name>
        <dbReference type="ChEBI" id="CHEBI:29105"/>
        <label>2</label>
    </ligand>
</feature>
<feature type="binding site" evidence="9">
    <location>
        <position position="27"/>
    </location>
    <ligand>
        <name>Zn(2+)</name>
        <dbReference type="ChEBI" id="CHEBI:29105"/>
        <label>2</label>
    </ligand>
</feature>
<dbReference type="GeneID" id="25408248"/>
<dbReference type="STRING" id="1043004.A0A074XN35"/>
<dbReference type="EMBL" id="KL584704">
    <property type="protein sequence ID" value="KEQ75981.1"/>
    <property type="molecule type" value="Genomic_DNA"/>
</dbReference>
<dbReference type="InterPro" id="IPR011011">
    <property type="entry name" value="Znf_FYVE_PHD"/>
</dbReference>
<keyword evidence="13" id="KW-1185">Reference proteome</keyword>
<dbReference type="InterPro" id="IPR028651">
    <property type="entry name" value="ING_fam"/>
</dbReference>
<feature type="site" description="Histone H3K4me3 binding" evidence="8">
    <location>
        <position position="36"/>
    </location>
</feature>
<evidence type="ECO:0000256" key="9">
    <source>
        <dbReference type="PIRSR" id="PIRSR628651-51"/>
    </source>
</evidence>
<dbReference type="InterPro" id="IPR013083">
    <property type="entry name" value="Znf_RING/FYVE/PHD"/>
</dbReference>
<evidence type="ECO:0000256" key="7">
    <source>
        <dbReference type="ARBA" id="ARBA00023242"/>
    </source>
</evidence>
<keyword evidence="5 9" id="KW-0862">Zinc</keyword>
<dbReference type="GO" id="GO:0000785">
    <property type="term" value="C:chromatin"/>
    <property type="evidence" value="ECO:0007669"/>
    <property type="project" value="UniProtKB-ARBA"/>
</dbReference>
<feature type="non-terminal residue" evidence="12">
    <location>
        <position position="1"/>
    </location>
</feature>
<feature type="binding site" evidence="9">
    <location>
        <position position="16"/>
    </location>
    <ligand>
        <name>Zn(2+)</name>
        <dbReference type="ChEBI" id="CHEBI:29105"/>
        <label>1</label>
    </ligand>
</feature>
<dbReference type="AlphaFoldDB" id="A0A074XN35"/>
<feature type="binding site" evidence="9">
    <location>
        <position position="14"/>
    </location>
    <ligand>
        <name>Zn(2+)</name>
        <dbReference type="ChEBI" id="CHEBI:29105"/>
        <label>1</label>
    </ligand>
</feature>
<dbReference type="HOGENOM" id="CLU_195566_0_1_1"/>
<dbReference type="GO" id="GO:0008270">
    <property type="term" value="F:zinc ion binding"/>
    <property type="evidence" value="ECO:0007669"/>
    <property type="project" value="UniProtKB-KW"/>
</dbReference>
<keyword evidence="3 9" id="KW-0479">Metal-binding</keyword>
<gene>
    <name evidence="12" type="ORF">M436DRAFT_30906</name>
</gene>
<evidence type="ECO:0000256" key="6">
    <source>
        <dbReference type="ARBA" id="ARBA00022853"/>
    </source>
</evidence>
<dbReference type="PANTHER" id="PTHR10333:SF42">
    <property type="entry name" value="INHIBITOR OF GROWTH PROTEIN 5"/>
    <property type="match status" value="1"/>
</dbReference>
<feature type="binding site" evidence="9">
    <location>
        <position position="56"/>
    </location>
    <ligand>
        <name>Zn(2+)</name>
        <dbReference type="ChEBI" id="CHEBI:29105"/>
        <label>2</label>
    </ligand>
</feature>
<name>A0A074XN35_9PEZI</name>
<reference evidence="12 13" key="1">
    <citation type="journal article" date="2014" name="BMC Genomics">
        <title>Genome sequencing of four Aureobasidium pullulans varieties: biotechnological potential, stress tolerance, and description of new species.</title>
        <authorList>
            <person name="Gostin Ar C."/>
            <person name="Ohm R.A."/>
            <person name="Kogej T."/>
            <person name="Sonjak S."/>
            <person name="Turk M."/>
            <person name="Zajc J."/>
            <person name="Zalar P."/>
            <person name="Grube M."/>
            <person name="Sun H."/>
            <person name="Han J."/>
            <person name="Sharma A."/>
            <person name="Chiniquy J."/>
            <person name="Ngan C.Y."/>
            <person name="Lipzen A."/>
            <person name="Barry K."/>
            <person name="Grigoriev I.V."/>
            <person name="Gunde-Cimerman N."/>
        </authorList>
    </citation>
    <scope>NUCLEOTIDE SEQUENCE [LARGE SCALE GENOMIC DNA]</scope>
    <source>
        <strain evidence="12 13">CBS 147.97</strain>
    </source>
</reference>
<dbReference type="OrthoDB" id="5411773at2759"/>
<keyword evidence="6" id="KW-0156">Chromatin regulator</keyword>
<evidence type="ECO:0000256" key="10">
    <source>
        <dbReference type="PROSITE-ProRule" id="PRU00146"/>
    </source>
</evidence>
<evidence type="ECO:0000313" key="12">
    <source>
        <dbReference type="EMBL" id="KEQ75981.1"/>
    </source>
</evidence>
<evidence type="ECO:0000259" key="11">
    <source>
        <dbReference type="PROSITE" id="PS50016"/>
    </source>
</evidence>
<feature type="binding site" evidence="9">
    <location>
        <position position="41"/>
    </location>
    <ligand>
        <name>Zn(2+)</name>
        <dbReference type="ChEBI" id="CHEBI:29105"/>
        <label>1</label>
    </ligand>
</feature>
<dbReference type="PROSITE" id="PS50016">
    <property type="entry name" value="ZF_PHD_2"/>
    <property type="match status" value="1"/>
</dbReference>
<feature type="non-terminal residue" evidence="12">
    <location>
        <position position="76"/>
    </location>
</feature>
<dbReference type="PROSITE" id="PS01359">
    <property type="entry name" value="ZF_PHD_1"/>
    <property type="match status" value="1"/>
</dbReference>
<evidence type="ECO:0000256" key="1">
    <source>
        <dbReference type="ARBA" id="ARBA00004123"/>
    </source>
</evidence>
<protein>
    <recommendedName>
        <fullName evidence="11">PHD-type domain-containing protein</fullName>
    </recommendedName>
</protein>
<dbReference type="InterPro" id="IPR019786">
    <property type="entry name" value="Zinc_finger_PHD-type_CS"/>
</dbReference>
<evidence type="ECO:0000313" key="13">
    <source>
        <dbReference type="Proteomes" id="UP000027730"/>
    </source>
</evidence>
<accession>A0A074XN35</accession>
<evidence type="ECO:0000256" key="3">
    <source>
        <dbReference type="ARBA" id="ARBA00022723"/>
    </source>
</evidence>
<evidence type="ECO:0000256" key="8">
    <source>
        <dbReference type="PIRSR" id="PIRSR628651-50"/>
    </source>
</evidence>
<dbReference type="PANTHER" id="PTHR10333">
    <property type="entry name" value="INHIBITOR OF GROWTH PROTEIN"/>
    <property type="match status" value="1"/>
</dbReference>
<comment type="subcellular location">
    <subcellularLocation>
        <location evidence="1">Nucleus</location>
    </subcellularLocation>
</comment>
<evidence type="ECO:0000256" key="5">
    <source>
        <dbReference type="ARBA" id="ARBA00022833"/>
    </source>
</evidence>
<proteinExistence type="inferred from homology"/>
<dbReference type="RefSeq" id="XP_013429967.1">
    <property type="nucleotide sequence ID" value="XM_013574513.1"/>
</dbReference>
<dbReference type="SMART" id="SM00249">
    <property type="entry name" value="PHD"/>
    <property type="match status" value="1"/>
</dbReference>
<organism evidence="12 13">
    <name type="scientific">Aureobasidium namibiae CBS 147.97</name>
    <dbReference type="NCBI Taxonomy" id="1043004"/>
    <lineage>
        <taxon>Eukaryota</taxon>
        <taxon>Fungi</taxon>
        <taxon>Dikarya</taxon>
        <taxon>Ascomycota</taxon>
        <taxon>Pezizomycotina</taxon>
        <taxon>Dothideomycetes</taxon>
        <taxon>Dothideomycetidae</taxon>
        <taxon>Dothideales</taxon>
        <taxon>Saccotheciaceae</taxon>
        <taxon>Aureobasidium</taxon>
    </lineage>
</organism>
<feature type="site" description="Histone H3K4me3 binding" evidence="8">
    <location>
        <position position="13"/>
    </location>
</feature>
<feature type="domain" description="PHD-type" evidence="11">
    <location>
        <begin position="11"/>
        <end position="62"/>
    </location>
</feature>
<feature type="site" description="Histone H3K4me3 binding" evidence="8">
    <location>
        <position position="28"/>
    </location>
</feature>
<dbReference type="InterPro" id="IPR001965">
    <property type="entry name" value="Znf_PHD"/>
</dbReference>
<dbReference type="Proteomes" id="UP000027730">
    <property type="component" value="Unassembled WGS sequence"/>
</dbReference>
<dbReference type="GO" id="GO:0005634">
    <property type="term" value="C:nucleus"/>
    <property type="evidence" value="ECO:0007669"/>
    <property type="project" value="UniProtKB-SubCell"/>
</dbReference>
<dbReference type="GO" id="GO:0006325">
    <property type="term" value="P:chromatin organization"/>
    <property type="evidence" value="ECO:0007669"/>
    <property type="project" value="UniProtKB-KW"/>
</dbReference>
<keyword evidence="4 10" id="KW-0863">Zinc-finger</keyword>